<evidence type="ECO:0000313" key="2">
    <source>
        <dbReference type="Proteomes" id="UP000253606"/>
    </source>
</evidence>
<dbReference type="OrthoDB" id="9810277at2"/>
<organism evidence="1 2">
    <name type="scientific">Acidisarcina polymorpha</name>
    <dbReference type="NCBI Taxonomy" id="2211140"/>
    <lineage>
        <taxon>Bacteria</taxon>
        <taxon>Pseudomonadati</taxon>
        <taxon>Acidobacteriota</taxon>
        <taxon>Terriglobia</taxon>
        <taxon>Terriglobales</taxon>
        <taxon>Acidobacteriaceae</taxon>
        <taxon>Acidisarcina</taxon>
    </lineage>
</organism>
<dbReference type="InterPro" id="IPR027417">
    <property type="entry name" value="P-loop_NTPase"/>
</dbReference>
<keyword evidence="2" id="KW-1185">Reference proteome</keyword>
<protein>
    <recommendedName>
        <fullName evidence="3">ATP-binding protein</fullName>
    </recommendedName>
</protein>
<dbReference type="KEGG" id="abas:ACPOL_5920"/>
<evidence type="ECO:0000313" key="1">
    <source>
        <dbReference type="EMBL" id="AXC15164.1"/>
    </source>
</evidence>
<dbReference type="RefSeq" id="WP_114209784.1">
    <property type="nucleotide sequence ID" value="NZ_CP030840.1"/>
</dbReference>
<dbReference type="Pfam" id="PF13671">
    <property type="entry name" value="AAA_33"/>
    <property type="match status" value="1"/>
</dbReference>
<proteinExistence type="predicted"/>
<dbReference type="Proteomes" id="UP000253606">
    <property type="component" value="Chromosome"/>
</dbReference>
<gene>
    <name evidence="1" type="ORF">ACPOL_5920</name>
</gene>
<evidence type="ECO:0008006" key="3">
    <source>
        <dbReference type="Google" id="ProtNLM"/>
    </source>
</evidence>
<dbReference type="AlphaFoldDB" id="A0A2Z5G902"/>
<name>A0A2Z5G902_9BACT</name>
<sequence length="182" mass="20283">MKTTYILMAGLPGTGKTTLAEALAAELDAAVLNKDVVRAALFPGRFTDYTREQDDLCFDALLEAANYLARQGRTRFIFLDGRTFSRRFQIEQAVRAAEAAGCSWKILHTVCPVPIAEARLLKDRGSHVALNRTVEMYREVKARFEPILYPHCEIDTSQPLASSLRQATQYLAAATMEQPPMS</sequence>
<dbReference type="Gene3D" id="3.40.50.300">
    <property type="entry name" value="P-loop containing nucleotide triphosphate hydrolases"/>
    <property type="match status" value="1"/>
</dbReference>
<reference evidence="1 2" key="1">
    <citation type="journal article" date="2018" name="Front. Microbiol.">
        <title>Hydrolytic Capabilities as a Key to Environmental Success: Chitinolytic and Cellulolytic Acidobacteria From Acidic Sub-arctic Soils and Boreal Peatlands.</title>
        <authorList>
            <person name="Belova S.E."/>
            <person name="Ravin N.V."/>
            <person name="Pankratov T.A."/>
            <person name="Rakitin A.L."/>
            <person name="Ivanova A.A."/>
            <person name="Beletsky A.V."/>
            <person name="Mardanov A.V."/>
            <person name="Sinninghe Damste J.S."/>
            <person name="Dedysh S.N."/>
        </authorList>
    </citation>
    <scope>NUCLEOTIDE SEQUENCE [LARGE SCALE GENOMIC DNA]</scope>
    <source>
        <strain evidence="1 2">SBC82</strain>
    </source>
</reference>
<dbReference type="SUPFAM" id="SSF52540">
    <property type="entry name" value="P-loop containing nucleoside triphosphate hydrolases"/>
    <property type="match status" value="1"/>
</dbReference>
<dbReference type="EMBL" id="CP030840">
    <property type="protein sequence ID" value="AXC15164.1"/>
    <property type="molecule type" value="Genomic_DNA"/>
</dbReference>
<accession>A0A2Z5G902</accession>